<feature type="region of interest" description="Disordered" evidence="6">
    <location>
        <begin position="145"/>
        <end position="178"/>
    </location>
</feature>
<feature type="compositionally biased region" description="Basic residues" evidence="6">
    <location>
        <begin position="1935"/>
        <end position="1945"/>
    </location>
</feature>
<feature type="compositionally biased region" description="Low complexity" evidence="6">
    <location>
        <begin position="2067"/>
        <end position="2085"/>
    </location>
</feature>
<dbReference type="Pfam" id="PF25520">
    <property type="entry name" value="AAA_lid_TANC1"/>
    <property type="match status" value="1"/>
</dbReference>
<keyword evidence="2" id="KW-0677">Repeat</keyword>
<name>A0A0X3PWW4_SCHSO</name>
<protein>
    <submittedName>
        <fullName evidence="9">Ankyrin repeat domain-containing protein 50</fullName>
    </submittedName>
</protein>
<feature type="region of interest" description="Disordered" evidence="6">
    <location>
        <begin position="2064"/>
        <end position="2087"/>
    </location>
</feature>
<proteinExistence type="predicted"/>
<feature type="region of interest" description="Disordered" evidence="6">
    <location>
        <begin position="1487"/>
        <end position="1512"/>
    </location>
</feature>
<dbReference type="Pfam" id="PF13637">
    <property type="entry name" value="Ank_4"/>
    <property type="match status" value="2"/>
</dbReference>
<feature type="repeat" description="ANK" evidence="5">
    <location>
        <begin position="956"/>
        <end position="988"/>
    </location>
</feature>
<dbReference type="Pfam" id="PF25521">
    <property type="entry name" value="WHD_TANC1"/>
    <property type="match status" value="1"/>
</dbReference>
<feature type="repeat" description="ANK" evidence="5">
    <location>
        <begin position="1282"/>
        <end position="1314"/>
    </location>
</feature>
<feature type="domain" description="TANC1/2-like AAA+ ATPase lid" evidence="7">
    <location>
        <begin position="495"/>
        <end position="575"/>
    </location>
</feature>
<sequence length="2114" mass="226978">MSANGTNDIIIDHDSFHHAELRDDDLDSNSFIGGTFLKPDGKSALPLSSTVLGPIPTKVFCTDENVNGSEKRFEPVLPTINDETHLMRSHKSNVSSTEVHRSRVYQNQEETPSSTLAQASRSFTNSDSALPLSYVGTCKVPRAPSLPLSSTSRCSISSEAKTTPPAVPPRTTSSPQKCASKEAPLRLVGLHGQLFIGREWVFEKICQWITYSKLLTSASESTKPRCDETRNILESVCTMILIGGPGTGKTAIYERIIEARKVIDCDSDKLTPEHSGVLFPNCQLLAENLLAHHACSSQFVASLNLPRLILSFRDQLMHRDDAVGDFYRRKLSENGGRLNHLFTSARLCTFPDEVLSEGVFRPLADLDPTLLHGNKLFFLVDAVDECLRLNQTSEVRVPPGLMDVRCPHKRSSQISSASERTDPQLEQLSADLQNCAKLEQGWVSLNVLELLAVNHLFLPPWIGILVTCRREHHALIRRLFLCSATLVIDDLHCPFVTRDLGGYVFERLKCELVLQATFTANELGQESLQMLQVKSNASFLYLQIVLNAVAQCWLTPDFIKCIPGTLSGLFLWLCQRLLSPLVDGYTPMLMAIKPILSLILASPRPLTLLEIDNILQVNSLNTNGRDIWKHILSLPYFIKHDFPEYLGLQPKQWLSLLDCAELERERVVAFAHSSFRDWLLDVKYSTPIYACSPREGHTLLALAALHQIRQIPSLSSSFTWDILFNFTRSTLCNSTNALLQITNALKDVELDFSADTLGNLDCWMFIHDPIIVHCSFAGSSISQLIEDALNDEHRQHRTNTPSTDTKSAALKAAATPTCGRSSGGMALPHKDVASGKHKPSTTAVTPVLMASSDKISLIGQLCTAAFQGKLEVVRTILKNELVDIEMRDAAGSTPLVLASRQGHTAIVRELLQANARLDQVDQDGWSALRSAAWGGHKDVVNLLLEAGVNVDITGPDSRTALRAAAWAGHTEIVQRLLEAGANVNQADAEGRTPLIAAAYMGCTQVIEILADAGANLNHADQDGRTALCVAAFCVPPSEAHTEVVANLLQLGADPNLGDRENVTPLIGAAQSGRRRICELCLEADADVDRVDRSGRSALVTAVVNGHVEVVQLLLLWGAAVHTIDANGRSVLSIAAACGHTEVVRELLARGLDEAHRDHMGATPLHLAAAAGHDEVVRLLLDAGSRPDEVDNTGQTPLLVACQADHVRVIRLLLKPALSLEDEHNSTSAGAATGSATPCHPAGQLLDELTDDKSTQENLSSEFNGHEFLARSSLDTINRAAMDGRSPLRAAALNNNIALVQTLLALGADPDQQDTCGRTTLSVVVLQGLLQVAKTLLRYPPQGCLHNGTQVRGANPRLTDDEGRCPLHIAAWQGHSELVALLLQAGTPVDVRDKEDRTPLHSAAWQNHAAVCSLLLQAGADVNAVCSQGATALCIAAQEGHFDVCEVLLQHGANANQVDVYGRPPFKVALKAGHRKICALLERYGGRAPTDGSPRLRPRRKPTAAQVQLQPLATDAQSLGDRSAPMGLALAPPAPIQSRNMARLSFEHKTSTTAVETAVNSATFVMNKSRQGLSPLRVVAPPVIDASGAYAKPSIAMGGGGFDQSMDMTRNMPIKCWPVFPGPHGLVSVSPTWYSFPTQAVVGAEPQPVMHPQHPLQQQAPPAPNQTIFVNPPAPTATVSQAAFNAAWQPPILFAGSRAYDLQPTYVLSSQGFLVPQHPGVGPFQPYFLQQAPCLPPSAITSTQMPCFPSPLLMPPGGSTSMANPPSQQNSRSVEAVEAAQCVSRPHLPTAEVSNRAPPRFAAPTPSAAAAAATDPNNTYCSSAIQTPPHSLEPGQQVLSSPILNDCMTYYTASTVGPSLLPPAPAHGLPPVGAFVPSVLSRDQQTLVNTKLGEDAITLNEVTDSEYEASVWVSRRGVGDAATNPAAASEANGGLRNRHQSSRRHSPLSPTAEQPLKEALAAASAPTKKTRQFGLNTGKKKTSLATAATTSAGASVDDPRSTSKGGRNKCSSEEQKSIAATSASSSKHSSTLIPKFSSPGHGGSSGLKMRNVLQEAWKGARRRAFEKSSSSTGAAAATTAISPSDAGGVSVNTAEAIKISETKSVLVKHEAEAYV</sequence>
<dbReference type="InterPro" id="IPR058018">
    <property type="entry name" value="AAA_lid_TANC1/2"/>
</dbReference>
<dbReference type="PRINTS" id="PR01415">
    <property type="entry name" value="ANKYRIN"/>
</dbReference>
<feature type="region of interest" description="Disordered" evidence="6">
    <location>
        <begin position="88"/>
        <end position="122"/>
    </location>
</feature>
<feature type="compositionally biased region" description="Low complexity" evidence="6">
    <location>
        <begin position="1921"/>
        <end position="1930"/>
    </location>
</feature>
<evidence type="ECO:0000313" key="9">
    <source>
        <dbReference type="EMBL" id="JAP54587.1"/>
    </source>
</evidence>
<feature type="repeat" description="ANK" evidence="5">
    <location>
        <begin position="1126"/>
        <end position="1158"/>
    </location>
</feature>
<keyword evidence="4 5" id="KW-0040">ANK repeat</keyword>
<feature type="repeat" description="ANK" evidence="5">
    <location>
        <begin position="989"/>
        <end position="1021"/>
    </location>
</feature>
<dbReference type="InterPro" id="IPR036770">
    <property type="entry name" value="Ankyrin_rpt-contain_sf"/>
</dbReference>
<feature type="compositionally biased region" description="Polar residues" evidence="6">
    <location>
        <begin position="147"/>
        <end position="161"/>
    </location>
</feature>
<dbReference type="InterPro" id="IPR050889">
    <property type="entry name" value="Dendritic_Spine_Reg/Scaffold"/>
</dbReference>
<evidence type="ECO:0000256" key="1">
    <source>
        <dbReference type="ARBA" id="ARBA00022553"/>
    </source>
</evidence>
<dbReference type="Gene3D" id="1.25.40.20">
    <property type="entry name" value="Ankyrin repeat-containing domain"/>
    <property type="match status" value="6"/>
</dbReference>
<dbReference type="EMBL" id="GEEE01008638">
    <property type="protein sequence ID" value="JAP54587.1"/>
    <property type="molecule type" value="Transcribed_RNA"/>
</dbReference>
<feature type="repeat" description="ANK" evidence="5">
    <location>
        <begin position="1361"/>
        <end position="1393"/>
    </location>
</feature>
<dbReference type="InterPro" id="IPR002110">
    <property type="entry name" value="Ankyrin_rpt"/>
</dbReference>
<feature type="repeat" description="ANK" evidence="5">
    <location>
        <begin position="890"/>
        <end position="922"/>
    </location>
</feature>
<keyword evidence="1" id="KW-0597">Phosphoprotein</keyword>
<evidence type="ECO:0000256" key="2">
    <source>
        <dbReference type="ARBA" id="ARBA00022737"/>
    </source>
</evidence>
<evidence type="ECO:0000256" key="4">
    <source>
        <dbReference type="ARBA" id="ARBA00023043"/>
    </source>
</evidence>
<feature type="compositionally biased region" description="Low complexity" evidence="6">
    <location>
        <begin position="1796"/>
        <end position="1812"/>
    </location>
</feature>
<gene>
    <name evidence="9" type="primary">ANR50</name>
    <name evidence="9" type="ORF">TR151265</name>
</gene>
<feature type="compositionally biased region" description="Polar residues" evidence="6">
    <location>
        <begin position="104"/>
        <end position="122"/>
    </location>
</feature>
<feature type="repeat" description="ANK" evidence="5">
    <location>
        <begin position="1192"/>
        <end position="1224"/>
    </location>
</feature>
<feature type="repeat" description="ANK" evidence="5">
    <location>
        <begin position="1394"/>
        <end position="1426"/>
    </location>
</feature>
<evidence type="ECO:0000256" key="6">
    <source>
        <dbReference type="SAM" id="MobiDB-lite"/>
    </source>
</evidence>
<feature type="repeat" description="ANK" evidence="5">
    <location>
        <begin position="923"/>
        <end position="955"/>
    </location>
</feature>
<feature type="domain" description="TANC1/2-like winged helix" evidence="8">
    <location>
        <begin position="592"/>
        <end position="707"/>
    </location>
</feature>
<feature type="repeat" description="ANK" evidence="5">
    <location>
        <begin position="1093"/>
        <end position="1125"/>
    </location>
</feature>
<feature type="region of interest" description="Disordered" evidence="6">
    <location>
        <begin position="1786"/>
        <end position="1814"/>
    </location>
</feature>
<feature type="compositionally biased region" description="Low complexity" evidence="6">
    <location>
        <begin position="1225"/>
        <end position="1236"/>
    </location>
</feature>
<feature type="compositionally biased region" description="Low complexity" evidence="6">
    <location>
        <begin position="1982"/>
        <end position="1994"/>
    </location>
</feature>
<evidence type="ECO:0000259" key="8">
    <source>
        <dbReference type="Pfam" id="PF25521"/>
    </source>
</evidence>
<dbReference type="Pfam" id="PF12796">
    <property type="entry name" value="Ank_2"/>
    <property type="match status" value="4"/>
</dbReference>
<feature type="repeat" description="ANK" evidence="5">
    <location>
        <begin position="1427"/>
        <end position="1459"/>
    </location>
</feature>
<feature type="compositionally biased region" description="Low complexity" evidence="6">
    <location>
        <begin position="2016"/>
        <end position="2030"/>
    </location>
</feature>
<dbReference type="InterPro" id="IPR058056">
    <property type="entry name" value="WH_TANC1/2"/>
</dbReference>
<dbReference type="PROSITE" id="PS50297">
    <property type="entry name" value="ANK_REP_REGION"/>
    <property type="match status" value="12"/>
</dbReference>
<reference evidence="9" key="1">
    <citation type="submission" date="2016-01" db="EMBL/GenBank/DDBJ databases">
        <title>Reference transcriptome for the parasite Schistocephalus solidus: insights into the molecular evolution of parasitism.</title>
        <authorList>
            <person name="Hebert F.O."/>
            <person name="Grambauer S."/>
            <person name="Barber I."/>
            <person name="Landry C.R."/>
            <person name="Aubin-Horth N."/>
        </authorList>
    </citation>
    <scope>NUCLEOTIDE SEQUENCE</scope>
</reference>
<organism evidence="9">
    <name type="scientific">Schistocephalus solidus</name>
    <name type="common">Tapeworm</name>
    <dbReference type="NCBI Taxonomy" id="70667"/>
    <lineage>
        <taxon>Eukaryota</taxon>
        <taxon>Metazoa</taxon>
        <taxon>Spiralia</taxon>
        <taxon>Lophotrochozoa</taxon>
        <taxon>Platyhelminthes</taxon>
        <taxon>Cestoda</taxon>
        <taxon>Eucestoda</taxon>
        <taxon>Diphyllobothriidea</taxon>
        <taxon>Diphyllobothriidae</taxon>
        <taxon>Schistocephalus</taxon>
    </lineage>
</organism>
<evidence type="ECO:0000256" key="5">
    <source>
        <dbReference type="PROSITE-ProRule" id="PRU00023"/>
    </source>
</evidence>
<dbReference type="SUPFAM" id="SSF48403">
    <property type="entry name" value="Ankyrin repeat"/>
    <property type="match status" value="2"/>
</dbReference>
<keyword evidence="3" id="KW-0802">TPR repeat</keyword>
<feature type="repeat" description="ANK" evidence="5">
    <location>
        <begin position="1060"/>
        <end position="1092"/>
    </location>
</feature>
<dbReference type="PANTHER" id="PTHR24166:SF48">
    <property type="entry name" value="PROTEIN VAPYRIN"/>
    <property type="match status" value="1"/>
</dbReference>
<dbReference type="PANTHER" id="PTHR24166">
    <property type="entry name" value="ROLLING PEBBLES, ISOFORM B"/>
    <property type="match status" value="1"/>
</dbReference>
<dbReference type="PROSITE" id="PS50088">
    <property type="entry name" value="ANK_REPEAT"/>
    <property type="match status" value="13"/>
</dbReference>
<feature type="region of interest" description="Disordered" evidence="6">
    <location>
        <begin position="1921"/>
        <end position="2046"/>
    </location>
</feature>
<evidence type="ECO:0000259" key="7">
    <source>
        <dbReference type="Pfam" id="PF25520"/>
    </source>
</evidence>
<dbReference type="SMART" id="SM00248">
    <property type="entry name" value="ANK"/>
    <property type="match status" value="17"/>
</dbReference>
<dbReference type="Pfam" id="PF00023">
    <property type="entry name" value="Ank"/>
    <property type="match status" value="1"/>
</dbReference>
<feature type="repeat" description="ANK" evidence="5">
    <location>
        <begin position="1159"/>
        <end position="1191"/>
    </location>
</feature>
<evidence type="ECO:0000256" key="3">
    <source>
        <dbReference type="ARBA" id="ARBA00022803"/>
    </source>
</evidence>
<accession>A0A0X3PWW4</accession>
<feature type="region of interest" description="Disordered" evidence="6">
    <location>
        <begin position="1224"/>
        <end position="1244"/>
    </location>
</feature>